<dbReference type="Pfam" id="PF00664">
    <property type="entry name" value="ABC_membrane"/>
    <property type="match status" value="1"/>
</dbReference>
<evidence type="ECO:0000256" key="6">
    <source>
        <dbReference type="ARBA" id="ARBA00022840"/>
    </source>
</evidence>
<protein>
    <submittedName>
        <fullName evidence="12">ABC transporter ATP-binding protein</fullName>
    </submittedName>
</protein>
<name>A0A7X5HXD2_9FIRM</name>
<dbReference type="GO" id="GO:0016887">
    <property type="term" value="F:ATP hydrolysis activity"/>
    <property type="evidence" value="ECO:0007669"/>
    <property type="project" value="InterPro"/>
</dbReference>
<dbReference type="SUPFAM" id="SSF90123">
    <property type="entry name" value="ABC transporter transmembrane region"/>
    <property type="match status" value="1"/>
</dbReference>
<dbReference type="PANTHER" id="PTHR43394:SF1">
    <property type="entry name" value="ATP-BINDING CASSETTE SUB-FAMILY B MEMBER 10, MITOCHONDRIAL"/>
    <property type="match status" value="1"/>
</dbReference>
<dbReference type="InterPro" id="IPR011527">
    <property type="entry name" value="ABC1_TM_dom"/>
</dbReference>
<keyword evidence="7 9" id="KW-1133">Transmembrane helix</keyword>
<feature type="transmembrane region" description="Helical" evidence="9">
    <location>
        <begin position="158"/>
        <end position="178"/>
    </location>
</feature>
<evidence type="ECO:0000256" key="5">
    <source>
        <dbReference type="ARBA" id="ARBA00022741"/>
    </source>
</evidence>
<keyword evidence="2" id="KW-0813">Transport</keyword>
<dbReference type="PROSITE" id="PS50929">
    <property type="entry name" value="ABC_TM1F"/>
    <property type="match status" value="1"/>
</dbReference>
<organism evidence="12 13">
    <name type="scientific">Anaerotalea alkaliphila</name>
    <dbReference type="NCBI Taxonomy" id="2662126"/>
    <lineage>
        <taxon>Bacteria</taxon>
        <taxon>Bacillati</taxon>
        <taxon>Bacillota</taxon>
        <taxon>Clostridia</taxon>
        <taxon>Eubacteriales</taxon>
        <taxon>Anaerotalea</taxon>
    </lineage>
</organism>
<dbReference type="InterPro" id="IPR003593">
    <property type="entry name" value="AAA+_ATPase"/>
</dbReference>
<evidence type="ECO:0000259" key="10">
    <source>
        <dbReference type="PROSITE" id="PS50893"/>
    </source>
</evidence>
<feature type="transmembrane region" description="Helical" evidence="9">
    <location>
        <begin position="134"/>
        <end position="152"/>
    </location>
</feature>
<dbReference type="Gene3D" id="1.20.1560.10">
    <property type="entry name" value="ABC transporter type 1, transmembrane domain"/>
    <property type="match status" value="1"/>
</dbReference>
<feature type="transmembrane region" description="Helical" evidence="9">
    <location>
        <begin position="276"/>
        <end position="299"/>
    </location>
</feature>
<comment type="subcellular location">
    <subcellularLocation>
        <location evidence="1">Cell membrane</location>
        <topology evidence="1">Multi-pass membrane protein</topology>
    </subcellularLocation>
</comment>
<evidence type="ECO:0000256" key="8">
    <source>
        <dbReference type="ARBA" id="ARBA00023136"/>
    </source>
</evidence>
<evidence type="ECO:0000259" key="11">
    <source>
        <dbReference type="PROSITE" id="PS50929"/>
    </source>
</evidence>
<feature type="transmembrane region" description="Helical" evidence="9">
    <location>
        <begin position="246"/>
        <end position="264"/>
    </location>
</feature>
<comment type="caution">
    <text evidence="12">The sequence shown here is derived from an EMBL/GenBank/DDBJ whole genome shotgun (WGS) entry which is preliminary data.</text>
</comment>
<evidence type="ECO:0000313" key="12">
    <source>
        <dbReference type="EMBL" id="NDL68413.1"/>
    </source>
</evidence>
<evidence type="ECO:0000256" key="2">
    <source>
        <dbReference type="ARBA" id="ARBA00022448"/>
    </source>
</evidence>
<dbReference type="SUPFAM" id="SSF52540">
    <property type="entry name" value="P-loop containing nucleoside triphosphate hydrolases"/>
    <property type="match status" value="1"/>
</dbReference>
<gene>
    <name evidence="12" type="ORF">GXN74_11745</name>
</gene>
<keyword evidence="5" id="KW-0547">Nucleotide-binding</keyword>
<proteinExistence type="predicted"/>
<evidence type="ECO:0000256" key="4">
    <source>
        <dbReference type="ARBA" id="ARBA00022692"/>
    </source>
</evidence>
<keyword evidence="6 12" id="KW-0067">ATP-binding</keyword>
<dbReference type="CDD" id="cd18548">
    <property type="entry name" value="ABC_6TM_Tm287_like"/>
    <property type="match status" value="1"/>
</dbReference>
<dbReference type="InterPro" id="IPR017871">
    <property type="entry name" value="ABC_transporter-like_CS"/>
</dbReference>
<dbReference type="Gene3D" id="3.40.50.300">
    <property type="entry name" value="P-loop containing nucleotide triphosphate hydrolases"/>
    <property type="match status" value="1"/>
</dbReference>
<keyword evidence="8 9" id="KW-0472">Membrane</keyword>
<dbReference type="InterPro" id="IPR027417">
    <property type="entry name" value="P-loop_NTPase"/>
</dbReference>
<dbReference type="Pfam" id="PF00005">
    <property type="entry name" value="ABC_tran"/>
    <property type="match status" value="1"/>
</dbReference>
<dbReference type="PROSITE" id="PS50893">
    <property type="entry name" value="ABC_TRANSPORTER_2"/>
    <property type="match status" value="1"/>
</dbReference>
<dbReference type="PANTHER" id="PTHR43394">
    <property type="entry name" value="ATP-DEPENDENT PERMEASE MDL1, MITOCHONDRIAL"/>
    <property type="match status" value="1"/>
</dbReference>
<dbReference type="SMART" id="SM00382">
    <property type="entry name" value="AAA"/>
    <property type="match status" value="1"/>
</dbReference>
<dbReference type="GO" id="GO:0005886">
    <property type="term" value="C:plasma membrane"/>
    <property type="evidence" value="ECO:0007669"/>
    <property type="project" value="UniProtKB-SubCell"/>
</dbReference>
<feature type="domain" description="ABC transporter" evidence="10">
    <location>
        <begin position="327"/>
        <end position="568"/>
    </location>
</feature>
<dbReference type="GO" id="GO:0015421">
    <property type="term" value="F:ABC-type oligopeptide transporter activity"/>
    <property type="evidence" value="ECO:0007669"/>
    <property type="project" value="TreeGrafter"/>
</dbReference>
<feature type="transmembrane region" description="Helical" evidence="9">
    <location>
        <begin position="53"/>
        <end position="73"/>
    </location>
</feature>
<feature type="transmembrane region" description="Helical" evidence="9">
    <location>
        <begin position="21"/>
        <end position="41"/>
    </location>
</feature>
<dbReference type="AlphaFoldDB" id="A0A7X5HXD2"/>
<evidence type="ECO:0000256" key="9">
    <source>
        <dbReference type="SAM" id="Phobius"/>
    </source>
</evidence>
<dbReference type="GO" id="GO:0005524">
    <property type="term" value="F:ATP binding"/>
    <property type="evidence" value="ECO:0007669"/>
    <property type="project" value="UniProtKB-KW"/>
</dbReference>
<sequence>MIRTLARGVGEYRKDALLTPVFVVLEVLTEVMIPLLMAFMIDDGIGTGSMDRILLWGAALVAAALFSMFFGILSGRRAATASAGFAKNLRKRMYHKVQDYSFHNIDRFSTASLVTRMTTDVTNVQNAFQMLLRVAVRSPILLLSSLVLAFGINPRLSLVFLGVVPFLGLGLHLIIRYAHPLFVQVFKTYDKLNGVVQENLRGIRVVKSFVREEHEREKFQQVSESIYRDFSKAEKIIAFNSPLMQFSMYASILAISWFGAKMIVSSTMTTGQLVSLIAYASQILISLMVLSMVFVMIIISRASAERIVEVLEEDVDLKNGENPIFTVASGDVSFRGVGFGYGKDPENLCLGDVDLEVKEGQTVGIIGGTGSSKTSLVQLIPRLYDATLGTVLVGGVDVRDYDLKTLREAVSVVLQKNELFTGTIRENLRWGNPEATEEELVHACVLAQADGFIREFADGYGTRIEQGGSNVSGGQKQRLCIARALLKKPKVLILDDSTSAVDTKTDALIRRAFRKELPRTTKFIITQRVASVMDADQIVVLDAGRVHGVGTHQELLAGNGIYREAYESQLKGGDSDDAA</sequence>
<dbReference type="EMBL" id="JAAEEH010000038">
    <property type="protein sequence ID" value="NDL68413.1"/>
    <property type="molecule type" value="Genomic_DNA"/>
</dbReference>
<accession>A0A7X5HXD2</accession>
<dbReference type="InterPro" id="IPR039421">
    <property type="entry name" value="Type_1_exporter"/>
</dbReference>
<evidence type="ECO:0000256" key="7">
    <source>
        <dbReference type="ARBA" id="ARBA00022989"/>
    </source>
</evidence>
<keyword evidence="3" id="KW-1003">Cell membrane</keyword>
<dbReference type="InterPro" id="IPR036640">
    <property type="entry name" value="ABC1_TM_sf"/>
</dbReference>
<evidence type="ECO:0000256" key="1">
    <source>
        <dbReference type="ARBA" id="ARBA00004651"/>
    </source>
</evidence>
<dbReference type="InterPro" id="IPR003439">
    <property type="entry name" value="ABC_transporter-like_ATP-bd"/>
</dbReference>
<dbReference type="RefSeq" id="WP_162371137.1">
    <property type="nucleotide sequence ID" value="NZ_JAAEEH010000038.1"/>
</dbReference>
<feature type="domain" description="ABC transmembrane type-1" evidence="11">
    <location>
        <begin position="17"/>
        <end position="297"/>
    </location>
</feature>
<evidence type="ECO:0000256" key="3">
    <source>
        <dbReference type="ARBA" id="ARBA00022475"/>
    </source>
</evidence>
<reference evidence="12 13" key="1">
    <citation type="submission" date="2020-01" db="EMBL/GenBank/DDBJ databases">
        <title>Anaeroalcalibacter tamaniensis gen. nov., sp. nov., moderately halophilic strictly anaerobic fermenter bacterium from mud volcano of Taman peninsula.</title>
        <authorList>
            <person name="Frolova A."/>
            <person name="Merkel A.Y."/>
            <person name="Slobodkin A.I."/>
        </authorList>
    </citation>
    <scope>NUCLEOTIDE SEQUENCE [LARGE SCALE GENOMIC DNA]</scope>
    <source>
        <strain evidence="12 13">F-3ap</strain>
    </source>
</reference>
<dbReference type="FunFam" id="3.40.50.300:FF:000221">
    <property type="entry name" value="Multidrug ABC transporter ATP-binding protein"/>
    <property type="match status" value="1"/>
</dbReference>
<dbReference type="Proteomes" id="UP000461585">
    <property type="component" value="Unassembled WGS sequence"/>
</dbReference>
<evidence type="ECO:0000313" key="13">
    <source>
        <dbReference type="Proteomes" id="UP000461585"/>
    </source>
</evidence>
<keyword evidence="4 9" id="KW-0812">Transmembrane</keyword>
<dbReference type="PROSITE" id="PS00211">
    <property type="entry name" value="ABC_TRANSPORTER_1"/>
    <property type="match status" value="1"/>
</dbReference>
<keyword evidence="13" id="KW-1185">Reference proteome</keyword>